<keyword evidence="2" id="KW-0805">Transcription regulation</keyword>
<dbReference type="InterPro" id="IPR001739">
    <property type="entry name" value="Methyl_CpG_DNA-bd"/>
</dbReference>
<protein>
    <recommendedName>
        <fullName evidence="7">MBD domain-containing protein</fullName>
    </recommendedName>
</protein>
<evidence type="ECO:0000256" key="6">
    <source>
        <dbReference type="SAM" id="MobiDB-lite"/>
    </source>
</evidence>
<keyword evidence="4" id="KW-0804">Transcription</keyword>
<feature type="compositionally biased region" description="Basic and acidic residues" evidence="6">
    <location>
        <begin position="313"/>
        <end position="322"/>
    </location>
</feature>
<feature type="region of interest" description="Disordered" evidence="6">
    <location>
        <begin position="351"/>
        <end position="378"/>
    </location>
</feature>
<evidence type="ECO:0000256" key="4">
    <source>
        <dbReference type="ARBA" id="ARBA00023163"/>
    </source>
</evidence>
<dbReference type="InterPro" id="IPR038945">
    <property type="entry name" value="MBD13-like"/>
</dbReference>
<gene>
    <name evidence="8" type="ORF">HHK36_000256</name>
</gene>
<keyword evidence="5" id="KW-0539">Nucleus</keyword>
<feature type="region of interest" description="Disordered" evidence="6">
    <location>
        <begin position="188"/>
        <end position="323"/>
    </location>
</feature>
<dbReference type="AlphaFoldDB" id="A0A834ZRM5"/>
<dbReference type="Proteomes" id="UP000655225">
    <property type="component" value="Unassembled WGS sequence"/>
</dbReference>
<dbReference type="PANTHER" id="PTHR34067">
    <property type="entry name" value="OS04G0193200 PROTEIN"/>
    <property type="match status" value="1"/>
</dbReference>
<feature type="compositionally biased region" description="Polar residues" evidence="6">
    <location>
        <begin position="251"/>
        <end position="264"/>
    </location>
</feature>
<feature type="compositionally biased region" description="Polar residues" evidence="6">
    <location>
        <begin position="450"/>
        <end position="459"/>
    </location>
</feature>
<organism evidence="8 9">
    <name type="scientific">Tetracentron sinense</name>
    <name type="common">Spur-leaf</name>
    <dbReference type="NCBI Taxonomy" id="13715"/>
    <lineage>
        <taxon>Eukaryota</taxon>
        <taxon>Viridiplantae</taxon>
        <taxon>Streptophyta</taxon>
        <taxon>Embryophyta</taxon>
        <taxon>Tracheophyta</taxon>
        <taxon>Spermatophyta</taxon>
        <taxon>Magnoliopsida</taxon>
        <taxon>Trochodendrales</taxon>
        <taxon>Trochodendraceae</taxon>
        <taxon>Tetracentron</taxon>
    </lineage>
</organism>
<evidence type="ECO:0000313" key="9">
    <source>
        <dbReference type="Proteomes" id="UP000655225"/>
    </source>
</evidence>
<dbReference type="GO" id="GO:0003677">
    <property type="term" value="F:DNA binding"/>
    <property type="evidence" value="ECO:0007669"/>
    <property type="project" value="UniProtKB-KW"/>
</dbReference>
<accession>A0A834ZRM5</accession>
<comment type="caution">
    <text evidence="8">The sequence shown here is derived from an EMBL/GenBank/DDBJ whole genome shotgun (WGS) entry which is preliminary data.</text>
</comment>
<dbReference type="SUPFAM" id="SSF54171">
    <property type="entry name" value="DNA-binding domain"/>
    <property type="match status" value="1"/>
</dbReference>
<reference evidence="8 9" key="1">
    <citation type="submission" date="2020-04" db="EMBL/GenBank/DDBJ databases">
        <title>Plant Genome Project.</title>
        <authorList>
            <person name="Zhang R.-G."/>
        </authorList>
    </citation>
    <scope>NUCLEOTIDE SEQUENCE [LARGE SCALE GENOMIC DNA]</scope>
    <source>
        <strain evidence="8">YNK0</strain>
        <tissue evidence="8">Leaf</tissue>
    </source>
</reference>
<feature type="domain" description="MBD" evidence="7">
    <location>
        <begin position="123"/>
        <end position="201"/>
    </location>
</feature>
<dbReference type="EMBL" id="JABCRI010000001">
    <property type="protein sequence ID" value="KAF8412295.1"/>
    <property type="molecule type" value="Genomic_DNA"/>
</dbReference>
<evidence type="ECO:0000256" key="2">
    <source>
        <dbReference type="ARBA" id="ARBA00023015"/>
    </source>
</evidence>
<evidence type="ECO:0000256" key="5">
    <source>
        <dbReference type="ARBA" id="ARBA00023242"/>
    </source>
</evidence>
<proteinExistence type="predicted"/>
<dbReference type="PROSITE" id="PS50982">
    <property type="entry name" value="MBD"/>
    <property type="match status" value="1"/>
</dbReference>
<evidence type="ECO:0000313" key="8">
    <source>
        <dbReference type="EMBL" id="KAF8412295.1"/>
    </source>
</evidence>
<feature type="compositionally biased region" description="Basic and acidic residues" evidence="6">
    <location>
        <begin position="280"/>
        <end position="289"/>
    </location>
</feature>
<evidence type="ECO:0000259" key="7">
    <source>
        <dbReference type="PROSITE" id="PS50982"/>
    </source>
</evidence>
<keyword evidence="3" id="KW-0238">DNA-binding</keyword>
<comment type="subcellular location">
    <subcellularLocation>
        <location evidence="1">Nucleus</location>
    </subcellularLocation>
</comment>
<name>A0A834ZRM5_TETSI</name>
<feature type="region of interest" description="Disordered" evidence="6">
    <location>
        <begin position="449"/>
        <end position="479"/>
    </location>
</feature>
<sequence>MLTFTQVNKFNWAVQLQDAYFYPSTLRTSQIRSDENTPQIVRRANLPKLLCISINKQDIPKCYVDPITGTKFYSKNEVSRYLKTVQLGSSTSKHKKRGIDMHSAGKVEYESSDHSSKHKVVDLVVEKSTADGLPPGWIKEVKVKKVAHKTRRDPYYTDPVSGYIFRSKRDVLRYLQTGEIGRHANKPKKRINGVESTDDNISPSTGAKRPRMAGSATRRRLFTGQGSKLSEVAEDEQIMESSVTEDCVPLSNHTSDQCGKSNDLSGLALPEAKGSKKTKGTRDCAENRFESATATEVRSEKQPKRLTRLSLSKSKDKKEHKLPCRASKRLAGIKVEEALDMETGYRARRVAAKQSGEVRENPEELKTEKKDDEKADFPFGDSWSDPCLEFAFKTLTGAIPVEDNLAIQDYFQKQLSTSQTPKDNGLALPDFGLDSFCQTDSLVQFDAPENPQSVQQLPVNPTFPPPGNVGLPSSAQNVL</sequence>
<evidence type="ECO:0000256" key="1">
    <source>
        <dbReference type="ARBA" id="ARBA00004123"/>
    </source>
</evidence>
<dbReference type="Pfam" id="PF01429">
    <property type="entry name" value="MBD"/>
    <property type="match status" value="1"/>
</dbReference>
<keyword evidence="9" id="KW-1185">Reference proteome</keyword>
<dbReference type="Gene3D" id="3.30.890.10">
    <property type="entry name" value="Methyl-cpg-binding Protein 2, Chain A"/>
    <property type="match status" value="2"/>
</dbReference>
<dbReference type="GO" id="GO:0005634">
    <property type="term" value="C:nucleus"/>
    <property type="evidence" value="ECO:0007669"/>
    <property type="project" value="UniProtKB-SubCell"/>
</dbReference>
<feature type="compositionally biased region" description="Basic and acidic residues" evidence="6">
    <location>
        <begin position="356"/>
        <end position="376"/>
    </location>
</feature>
<dbReference type="OrthoDB" id="10072024at2759"/>
<dbReference type="InterPro" id="IPR016177">
    <property type="entry name" value="DNA-bd_dom_sf"/>
</dbReference>
<dbReference type="OMA" id="TARNQSH"/>
<dbReference type="PANTHER" id="PTHR34067:SF24">
    <property type="entry name" value="METHYL-CPG-BINDING DOMAIN-CONTAINING PROTEIN 13"/>
    <property type="match status" value="1"/>
</dbReference>
<evidence type="ECO:0000256" key="3">
    <source>
        <dbReference type="ARBA" id="ARBA00023125"/>
    </source>
</evidence>